<dbReference type="Gene3D" id="3.20.20.80">
    <property type="entry name" value="Glycosidases"/>
    <property type="match status" value="1"/>
</dbReference>
<dbReference type="HOGENOM" id="CLU_495143_0_0_4"/>
<dbReference type="SUPFAM" id="SSF51445">
    <property type="entry name" value="(Trans)glycosidases"/>
    <property type="match status" value="1"/>
</dbReference>
<feature type="domain" description="Alpha-L-arabinofuranosidase 1 catalytic" evidence="1">
    <location>
        <begin position="84"/>
        <end position="242"/>
    </location>
</feature>
<accession>E7S146</accession>
<dbReference type="STRING" id="887898.HMPREF0551_2598"/>
<keyword evidence="3" id="KW-1185">Reference proteome</keyword>
<organism evidence="2 3">
    <name type="scientific">Lautropia mirabilis ATCC 51599</name>
    <dbReference type="NCBI Taxonomy" id="887898"/>
    <lineage>
        <taxon>Bacteria</taxon>
        <taxon>Pseudomonadati</taxon>
        <taxon>Pseudomonadota</taxon>
        <taxon>Betaproteobacteria</taxon>
        <taxon>Burkholderiales</taxon>
        <taxon>Burkholderiaceae</taxon>
        <taxon>Lautropia</taxon>
    </lineage>
</organism>
<proteinExistence type="predicted"/>
<protein>
    <recommendedName>
        <fullName evidence="1">Alpha-L-arabinofuranosidase 1 catalytic domain-containing protein</fullName>
    </recommendedName>
</protein>
<dbReference type="Proteomes" id="UP000011021">
    <property type="component" value="Unassembled WGS sequence"/>
</dbReference>
<dbReference type="InterPro" id="IPR055235">
    <property type="entry name" value="ASD1_cat"/>
</dbReference>
<comment type="caution">
    <text evidence="2">The sequence shown here is derived from an EMBL/GenBank/DDBJ whole genome shotgun (WGS) entry which is preliminary data.</text>
</comment>
<evidence type="ECO:0000259" key="1">
    <source>
        <dbReference type="Pfam" id="PF22848"/>
    </source>
</evidence>
<sequence length="505" mass="55574">MLGLALVGCKSTVAPSGDCKPVAVNKGSEGLSLTISDKVVKSMGPEYFGFNLENSEFQLSLWDAERQQVRPEVTRFLKQHFPGAVYRYPGGTTANYHRWKTSVGKVATRKSVRINDWIELPRIEFGVDEYLDFVGEINGQVWYVLNLKGDIDRLADIDKLSGEAADLVRHIGERKVPVVRWELGNELDRFEEKWTSDLYVNRAQTVMEAVRKVDPKARFVAMMADFDAQSDRGINASQYNTALAKGLKDSGITEFAQHLYYDGEPDGPPVTNRIDHLCQSIADAEKGGVPAKDVGFWVTEHARWPEGQGEAWNRNWRQSGDLGASIGLADLIITTTQLPQVKGTDLHALHGSTGPWPMFHQPEGASAYHPSVPLHAYALLRETLLPQVLETKTSSGNPSSYGGGYSARGTVMTNQDRSRYSVWAVNRDKAATEITLNMPALAGKTLKANLASISGGVTQINNYDRQIIDGPKRQSIQLSFDAQGVARYTVAPNSVSGLSFAGTTR</sequence>
<dbReference type="PANTHER" id="PTHR43576">
    <property type="entry name" value="ALPHA-L-ARABINOFURANOSIDASE C-RELATED"/>
    <property type="match status" value="1"/>
</dbReference>
<dbReference type="EMBL" id="AEQP01000024">
    <property type="protein sequence ID" value="EFV93702.1"/>
    <property type="molecule type" value="Genomic_DNA"/>
</dbReference>
<dbReference type="PANTHER" id="PTHR43576:SF3">
    <property type="entry name" value="ALPHA-L-ARABINOFURANOSIDASE C"/>
    <property type="match status" value="1"/>
</dbReference>
<evidence type="ECO:0000313" key="3">
    <source>
        <dbReference type="Proteomes" id="UP000011021"/>
    </source>
</evidence>
<gene>
    <name evidence="2" type="ORF">HMPREF0551_2598</name>
</gene>
<dbReference type="GO" id="GO:0000272">
    <property type="term" value="P:polysaccharide catabolic process"/>
    <property type="evidence" value="ECO:0007669"/>
    <property type="project" value="TreeGrafter"/>
</dbReference>
<name>E7S146_9BURK</name>
<dbReference type="InterPro" id="IPR017853">
    <property type="entry name" value="GH"/>
</dbReference>
<dbReference type="AlphaFoldDB" id="E7S146"/>
<dbReference type="eggNOG" id="COG3534">
    <property type="taxonomic scope" value="Bacteria"/>
</dbReference>
<evidence type="ECO:0000313" key="2">
    <source>
        <dbReference type="EMBL" id="EFV93702.1"/>
    </source>
</evidence>
<reference evidence="2 3" key="1">
    <citation type="submission" date="2010-12" db="EMBL/GenBank/DDBJ databases">
        <authorList>
            <person name="Muzny D."/>
            <person name="Qin X."/>
            <person name="Deng J."/>
            <person name="Jiang H."/>
            <person name="Liu Y."/>
            <person name="Qu J."/>
            <person name="Song X.-Z."/>
            <person name="Zhang L."/>
            <person name="Thornton R."/>
            <person name="Coyle M."/>
            <person name="Francisco L."/>
            <person name="Jackson L."/>
            <person name="Javaid M."/>
            <person name="Korchina V."/>
            <person name="Kovar C."/>
            <person name="Mata R."/>
            <person name="Mathew T."/>
            <person name="Ngo R."/>
            <person name="Nguyen L."/>
            <person name="Nguyen N."/>
            <person name="Okwuonu G."/>
            <person name="Ongeri F."/>
            <person name="Pham C."/>
            <person name="Simmons D."/>
            <person name="Wilczek-Boney K."/>
            <person name="Hale W."/>
            <person name="Jakkamsetti A."/>
            <person name="Pham P."/>
            <person name="Ruth R."/>
            <person name="San Lucas F."/>
            <person name="Warren J."/>
            <person name="Zhang J."/>
            <person name="Zhao Z."/>
            <person name="Zhou C."/>
            <person name="Zhu D."/>
            <person name="Lee S."/>
            <person name="Bess C."/>
            <person name="Blankenburg K."/>
            <person name="Forbes L."/>
            <person name="Fu Q."/>
            <person name="Gubbala S."/>
            <person name="Hirani K."/>
            <person name="Jayaseelan J.C."/>
            <person name="Lara F."/>
            <person name="Munidasa M."/>
            <person name="Palculict T."/>
            <person name="Patil S."/>
            <person name="Pu L.-L."/>
            <person name="Saada N."/>
            <person name="Tang L."/>
            <person name="Weissenberger G."/>
            <person name="Zhu Y."/>
            <person name="Hemphill L."/>
            <person name="Shang Y."/>
            <person name="Youmans B."/>
            <person name="Ayvaz T."/>
            <person name="Ross M."/>
            <person name="Santibanez J."/>
            <person name="Aqrawi P."/>
            <person name="Gross S."/>
            <person name="Joshi V."/>
            <person name="Fowler G."/>
            <person name="Nazareth L."/>
            <person name="Reid J."/>
            <person name="Worley K."/>
            <person name="Petrosino J."/>
            <person name="Highlander S."/>
            <person name="Gibbs R."/>
        </authorList>
    </citation>
    <scope>NUCLEOTIDE SEQUENCE [LARGE SCALE GENOMIC DNA]</scope>
    <source>
        <strain evidence="2 3">ATCC 51599</strain>
    </source>
</reference>
<dbReference type="Pfam" id="PF22848">
    <property type="entry name" value="ASD1_dom"/>
    <property type="match status" value="1"/>
</dbReference>